<comment type="caution">
    <text evidence="2">The sequence shown here is derived from an EMBL/GenBank/DDBJ whole genome shotgun (WGS) entry which is preliminary data.</text>
</comment>
<dbReference type="EMBL" id="QGKM01000079">
    <property type="protein sequence ID" value="PWQ92639.1"/>
    <property type="molecule type" value="Genomic_DNA"/>
</dbReference>
<name>A0A317C2U0_9GAMM</name>
<evidence type="ECO:0000313" key="3">
    <source>
        <dbReference type="Proteomes" id="UP000245539"/>
    </source>
</evidence>
<evidence type="ECO:0008006" key="4">
    <source>
        <dbReference type="Google" id="ProtNLM"/>
    </source>
</evidence>
<keyword evidence="1" id="KW-1133">Transmembrane helix</keyword>
<keyword evidence="1" id="KW-0472">Membrane</keyword>
<dbReference type="OrthoDB" id="8447011at2"/>
<sequence length="209" mass="22292">MIFQYQSINRIVISSLLLVLGLTVSTNPLAHNVVSGVYADGMTIEGEIGFSNGVMAEAGVVVQVLNEAGDKLGETVLTDDGAFVYQAETVQKHLFKANLSSGHIAEMVIEADELSGDAVAESNNVEAKGEISEKTAPQNNVAIASAISASELQSMIRSAVAQQVRPLQKELRAYKEKVMFRDIAGGLGFIFGLFGVAAWMASKRNVKDD</sequence>
<organism evidence="2 3">
    <name type="scientific">Leucothrix pacifica</name>
    <dbReference type="NCBI Taxonomy" id="1247513"/>
    <lineage>
        <taxon>Bacteria</taxon>
        <taxon>Pseudomonadati</taxon>
        <taxon>Pseudomonadota</taxon>
        <taxon>Gammaproteobacteria</taxon>
        <taxon>Thiotrichales</taxon>
        <taxon>Thiotrichaceae</taxon>
        <taxon>Leucothrix</taxon>
    </lineage>
</organism>
<dbReference type="RefSeq" id="WP_109839456.1">
    <property type="nucleotide sequence ID" value="NZ_QGKM01000079.1"/>
</dbReference>
<proteinExistence type="predicted"/>
<reference evidence="2 3" key="1">
    <citation type="submission" date="2018-05" db="EMBL/GenBank/DDBJ databases">
        <title>Leucothrix arctica sp. nov., isolated from Arctic seawater.</title>
        <authorList>
            <person name="Choi A."/>
            <person name="Baek K."/>
        </authorList>
    </citation>
    <scope>NUCLEOTIDE SEQUENCE [LARGE SCALE GENOMIC DNA]</scope>
    <source>
        <strain evidence="2 3">JCM 18388</strain>
    </source>
</reference>
<dbReference type="Proteomes" id="UP000245539">
    <property type="component" value="Unassembled WGS sequence"/>
</dbReference>
<dbReference type="AlphaFoldDB" id="A0A317C2U0"/>
<evidence type="ECO:0000313" key="2">
    <source>
        <dbReference type="EMBL" id="PWQ92639.1"/>
    </source>
</evidence>
<feature type="transmembrane region" description="Helical" evidence="1">
    <location>
        <begin position="183"/>
        <end position="201"/>
    </location>
</feature>
<evidence type="ECO:0000256" key="1">
    <source>
        <dbReference type="SAM" id="Phobius"/>
    </source>
</evidence>
<keyword evidence="3" id="KW-1185">Reference proteome</keyword>
<keyword evidence="1" id="KW-0812">Transmembrane</keyword>
<accession>A0A317C2U0</accession>
<protein>
    <recommendedName>
        <fullName evidence="4">Cobalt ABC transporter permease</fullName>
    </recommendedName>
</protein>
<gene>
    <name evidence="2" type="ORF">DKW60_20090</name>
</gene>